<accession>A0A673ZR20</accession>
<keyword evidence="1" id="KW-0863">Zinc-finger</keyword>
<dbReference type="GeneTree" id="ENSGT00950000183173"/>
<evidence type="ECO:0000256" key="1">
    <source>
        <dbReference type="PROSITE-ProRule" id="PRU00047"/>
    </source>
</evidence>
<dbReference type="InParanoid" id="A0A673ZR20"/>
<dbReference type="AlphaFoldDB" id="A0A673ZR20"/>
<dbReference type="Ensembl" id="ENSSTUT00000052054.1">
    <property type="protein sequence ID" value="ENSSTUP00000049784.1"/>
    <property type="gene ID" value="ENSSTUG00000021056.1"/>
</dbReference>
<sequence>MESAGADSPPLPVEERVQQHATMLQSLGTAMDRVLQTMDRWERRGFPIDPATPPPPAPLPTPMPIHPSSGSSGIRLSLPGAYDGTAAGCQGFLLQLELYLAAVQPAPSGRARVSALISCLTGKALEWANAIWGREGPTLDDYEDFSRRFRAVFDHPPEGRAAGERLYHLRQGKRSAQEFALDFRTLAAGAGWNERALIDHYRCSLREDVGRELACRDITINLDQLVDLSIRLDNLLASRGRPDRGPLVPSPSSLDPTPMELGGAAMRGAGGGTIPCTSCGRRGHTAVRCWGGSPGSRGSRRNTGGSSQMSRHTTHPQPPVAHMWLPIEFPGFSPHSQHKALIDSGAAGNFIDRSLAHRLGIPIVPVDVPFPVHALDSRPLGSGLIREVTAPMTMITQGVMRRELVSF</sequence>
<keyword evidence="1" id="KW-0479">Metal-binding</keyword>
<dbReference type="GO" id="GO:0008270">
    <property type="term" value="F:zinc ion binding"/>
    <property type="evidence" value="ECO:0007669"/>
    <property type="project" value="UniProtKB-KW"/>
</dbReference>
<feature type="region of interest" description="Disordered" evidence="2">
    <location>
        <begin position="239"/>
        <end position="265"/>
    </location>
</feature>
<evidence type="ECO:0000313" key="5">
    <source>
        <dbReference type="Proteomes" id="UP000472277"/>
    </source>
</evidence>
<organism evidence="4 5">
    <name type="scientific">Salmo trutta</name>
    <name type="common">Brown trout</name>
    <dbReference type="NCBI Taxonomy" id="8032"/>
    <lineage>
        <taxon>Eukaryota</taxon>
        <taxon>Metazoa</taxon>
        <taxon>Chordata</taxon>
        <taxon>Craniata</taxon>
        <taxon>Vertebrata</taxon>
        <taxon>Euteleostomi</taxon>
        <taxon>Actinopterygii</taxon>
        <taxon>Neopterygii</taxon>
        <taxon>Teleostei</taxon>
        <taxon>Protacanthopterygii</taxon>
        <taxon>Salmoniformes</taxon>
        <taxon>Salmonidae</taxon>
        <taxon>Salmoninae</taxon>
        <taxon>Salmo</taxon>
    </lineage>
</organism>
<feature type="compositionally biased region" description="Pro residues" evidence="2">
    <location>
        <begin position="50"/>
        <end position="65"/>
    </location>
</feature>
<dbReference type="Gene3D" id="2.40.70.10">
    <property type="entry name" value="Acid Proteases"/>
    <property type="match status" value="1"/>
</dbReference>
<dbReference type="PROSITE" id="PS50158">
    <property type="entry name" value="ZF_CCHC"/>
    <property type="match status" value="1"/>
</dbReference>
<protein>
    <submittedName>
        <fullName evidence="4">Uncharacterized LOC115165656</fullName>
    </submittedName>
</protein>
<reference evidence="4" key="1">
    <citation type="submission" date="2025-08" db="UniProtKB">
        <authorList>
            <consortium name="Ensembl"/>
        </authorList>
    </citation>
    <scope>IDENTIFICATION</scope>
</reference>
<keyword evidence="1" id="KW-0862">Zinc</keyword>
<feature type="region of interest" description="Disordered" evidence="2">
    <location>
        <begin position="288"/>
        <end position="319"/>
    </location>
</feature>
<gene>
    <name evidence="4" type="primary">LOC115165656</name>
</gene>
<dbReference type="PANTHER" id="PTHR15503:SF22">
    <property type="entry name" value="TRANSPOSON TY3-I GAG POLYPROTEIN"/>
    <property type="match status" value="1"/>
</dbReference>
<dbReference type="Pfam" id="PF03732">
    <property type="entry name" value="Retrotrans_gag"/>
    <property type="match status" value="1"/>
</dbReference>
<proteinExistence type="predicted"/>
<evidence type="ECO:0000259" key="3">
    <source>
        <dbReference type="PROSITE" id="PS50158"/>
    </source>
</evidence>
<dbReference type="InterPro" id="IPR005162">
    <property type="entry name" value="Retrotrans_gag_dom"/>
</dbReference>
<reference evidence="4" key="2">
    <citation type="submission" date="2025-09" db="UniProtKB">
        <authorList>
            <consortium name="Ensembl"/>
        </authorList>
    </citation>
    <scope>IDENTIFICATION</scope>
</reference>
<dbReference type="Proteomes" id="UP000472277">
    <property type="component" value="Chromosome 3"/>
</dbReference>
<name>A0A673ZR20_SALTR</name>
<dbReference type="GO" id="GO:0003676">
    <property type="term" value="F:nucleic acid binding"/>
    <property type="evidence" value="ECO:0007669"/>
    <property type="project" value="InterPro"/>
</dbReference>
<dbReference type="PANTHER" id="PTHR15503">
    <property type="entry name" value="LDOC1 RELATED"/>
    <property type="match status" value="1"/>
</dbReference>
<dbReference type="CDD" id="cd00303">
    <property type="entry name" value="retropepsin_like"/>
    <property type="match status" value="1"/>
</dbReference>
<dbReference type="OMA" id="CRDITIN"/>
<dbReference type="InterPro" id="IPR001878">
    <property type="entry name" value="Znf_CCHC"/>
</dbReference>
<evidence type="ECO:0000256" key="2">
    <source>
        <dbReference type="SAM" id="MobiDB-lite"/>
    </source>
</evidence>
<feature type="domain" description="CCHC-type" evidence="3">
    <location>
        <begin position="276"/>
        <end position="289"/>
    </location>
</feature>
<keyword evidence="5" id="KW-1185">Reference proteome</keyword>
<dbReference type="InterPro" id="IPR021109">
    <property type="entry name" value="Peptidase_aspartic_dom_sf"/>
</dbReference>
<evidence type="ECO:0000313" key="4">
    <source>
        <dbReference type="Ensembl" id="ENSSTUP00000049784.1"/>
    </source>
</evidence>
<feature type="region of interest" description="Disordered" evidence="2">
    <location>
        <begin position="46"/>
        <end position="72"/>
    </location>
</feature>
<dbReference type="InterPro" id="IPR032567">
    <property type="entry name" value="RTL1-rel"/>
</dbReference>